<dbReference type="AlphaFoldDB" id="A0A2S6H0T3"/>
<proteinExistence type="inferred from homology"/>
<dbReference type="EMBL" id="PTIX01000001">
    <property type="protein sequence ID" value="PPK71093.1"/>
    <property type="molecule type" value="Genomic_DNA"/>
</dbReference>
<evidence type="ECO:0000313" key="4">
    <source>
        <dbReference type="Proteomes" id="UP000239203"/>
    </source>
</evidence>
<evidence type="ECO:0000259" key="2">
    <source>
        <dbReference type="Pfam" id="PF08327"/>
    </source>
</evidence>
<organism evidence="3 4">
    <name type="scientific">Actinokineospora auranticolor</name>
    <dbReference type="NCBI Taxonomy" id="155976"/>
    <lineage>
        <taxon>Bacteria</taxon>
        <taxon>Bacillati</taxon>
        <taxon>Actinomycetota</taxon>
        <taxon>Actinomycetes</taxon>
        <taxon>Pseudonocardiales</taxon>
        <taxon>Pseudonocardiaceae</taxon>
        <taxon>Actinokineospora</taxon>
    </lineage>
</organism>
<dbReference type="RefSeq" id="WP_104476072.1">
    <property type="nucleotide sequence ID" value="NZ_CP154825.1"/>
</dbReference>
<dbReference type="Pfam" id="PF08327">
    <property type="entry name" value="AHSA1"/>
    <property type="match status" value="1"/>
</dbReference>
<dbReference type="Gene3D" id="3.30.530.20">
    <property type="match status" value="1"/>
</dbReference>
<dbReference type="Proteomes" id="UP000239203">
    <property type="component" value="Unassembled WGS sequence"/>
</dbReference>
<protein>
    <submittedName>
        <fullName evidence="3">Uncharacterized protein YndB with AHSA1/START domain</fullName>
    </submittedName>
</protein>
<comment type="similarity">
    <text evidence="1">Belongs to the AHA1 family.</text>
</comment>
<sequence length="162" mass="17902">MVVINSHKDIEALTLTFEAEFGAPVERVWRVWSDPRRLERWWGPPGWPATFERHDFTVGGRSAYYMSGPEGEKYHGWWKITALTPPTGLEFEDGFADDAGQPIEAMGATRTSVTLSPAGGGTRVVSVTTFASVEQLEKLSEMGIEDGLRRAMGQIEAVLADD</sequence>
<evidence type="ECO:0000313" key="3">
    <source>
        <dbReference type="EMBL" id="PPK71093.1"/>
    </source>
</evidence>
<feature type="domain" description="Activator of Hsp90 ATPase homologue 1/2-like C-terminal" evidence="2">
    <location>
        <begin position="23"/>
        <end position="159"/>
    </location>
</feature>
<gene>
    <name evidence="3" type="ORF">CLV40_101279</name>
</gene>
<evidence type="ECO:0000256" key="1">
    <source>
        <dbReference type="ARBA" id="ARBA00006817"/>
    </source>
</evidence>
<dbReference type="OrthoDB" id="9806976at2"/>
<accession>A0A2S6H0T3</accession>
<dbReference type="CDD" id="cd07814">
    <property type="entry name" value="SRPBCC_CalC_Aha1-like"/>
    <property type="match status" value="1"/>
</dbReference>
<name>A0A2S6H0T3_9PSEU</name>
<dbReference type="SUPFAM" id="SSF55961">
    <property type="entry name" value="Bet v1-like"/>
    <property type="match status" value="1"/>
</dbReference>
<dbReference type="InterPro" id="IPR013538">
    <property type="entry name" value="ASHA1/2-like_C"/>
</dbReference>
<reference evidence="3 4" key="1">
    <citation type="submission" date="2018-02" db="EMBL/GenBank/DDBJ databases">
        <title>Genomic Encyclopedia of Archaeal and Bacterial Type Strains, Phase II (KMG-II): from individual species to whole genera.</title>
        <authorList>
            <person name="Goeker M."/>
        </authorList>
    </citation>
    <scope>NUCLEOTIDE SEQUENCE [LARGE SCALE GENOMIC DNA]</scope>
    <source>
        <strain evidence="3 4">YU 961-1</strain>
    </source>
</reference>
<dbReference type="InterPro" id="IPR023393">
    <property type="entry name" value="START-like_dom_sf"/>
</dbReference>
<keyword evidence="4" id="KW-1185">Reference proteome</keyword>
<comment type="caution">
    <text evidence="3">The sequence shown here is derived from an EMBL/GenBank/DDBJ whole genome shotgun (WGS) entry which is preliminary data.</text>
</comment>